<dbReference type="PANTHER" id="PTHR43309">
    <property type="entry name" value="5-OXOPROLINASE SUBUNIT C"/>
    <property type="match status" value="1"/>
</dbReference>
<protein>
    <submittedName>
        <fullName evidence="7">Urea amidolyase family protein</fullName>
    </submittedName>
</protein>
<dbReference type="Pfam" id="PF02682">
    <property type="entry name" value="CT_C_D"/>
    <property type="match status" value="1"/>
</dbReference>
<keyword evidence="1" id="KW-0547">Nucleotide-binding</keyword>
<evidence type="ECO:0000256" key="3">
    <source>
        <dbReference type="ARBA" id="ARBA00022840"/>
    </source>
</evidence>
<reference evidence="7 8" key="1">
    <citation type="submission" date="2024-05" db="EMBL/GenBank/DDBJ databases">
        <authorList>
            <person name="Yi C."/>
        </authorList>
    </citation>
    <scope>NUCLEOTIDE SEQUENCE [LARGE SCALE GENOMIC DNA]</scope>
    <source>
        <strain evidence="7 8">XS13</strain>
    </source>
</reference>
<dbReference type="PANTHER" id="PTHR43309:SF3">
    <property type="entry name" value="5-OXOPROLINASE SUBUNIT C"/>
    <property type="match status" value="1"/>
</dbReference>
<evidence type="ECO:0000256" key="4">
    <source>
        <dbReference type="SAM" id="MobiDB-lite"/>
    </source>
</evidence>
<sequence>MSGGSPAGGRRIRWSGPRAFLVECASLAEVVALHARLSAEPLTGQLETLAAAETVALSFTHRAAAVAGADAVRHWEVSSGDLPEGRLVEIEVVYDGEDLTDVGAATGLSPEALVRWHTETTWVGAFGGFAPGFTYAAPADPGAEPLDIRRRDSPRTSVPAGSVAIAGRFSAVYPRTSPGGWQLIGRTDAPMWDLDRPSPALVAPGDRVRYRAVREAATVRDTVGDVRDQGATATGTGPALMVEASGLQSLLQDLGRTGHGDLGVPAAGAADADSARQANRIVGNDPDAAVVETLLGGLALRARGHHVLALAGAEGPARITAAEPAAASTLASATGPGGAPADRPAPARAPFALYDGEALTIGEPEAGLRTYVAVRGGLDATPVLGSRSTDTLSGLGPAALSAGTEVPVRGGAGGAAVGSPEPPLRRLPRAGRTTVLRVTPGPREDWFGAAGLERLTGQDWQVGHQSNRLGVRLEVSDDSAGAPLERIREGELASEGAVAGALQVPPSGLPVLFLADHPVTGGYPVIGVVVPQDLILAAQLPPGAAVRFEIVDPDAPDADIPEKPHAPDATGDRRTRED</sequence>
<dbReference type="EMBL" id="JBDXMX010000006">
    <property type="protein sequence ID" value="MEO9248710.1"/>
    <property type="molecule type" value="Genomic_DNA"/>
</dbReference>
<dbReference type="SMART" id="SM00796">
    <property type="entry name" value="AHS1"/>
    <property type="match status" value="1"/>
</dbReference>
<dbReference type="InterPro" id="IPR052708">
    <property type="entry name" value="PxpC"/>
</dbReference>
<comment type="caution">
    <text evidence="7">The sequence shown here is derived from an EMBL/GenBank/DDBJ whole genome shotgun (WGS) entry which is preliminary data.</text>
</comment>
<gene>
    <name evidence="7" type="ORF">ABDK96_13575</name>
</gene>
<feature type="domain" description="Carboxyltransferase" evidence="6">
    <location>
        <begin position="261"/>
        <end position="566"/>
    </location>
</feature>
<evidence type="ECO:0000313" key="8">
    <source>
        <dbReference type="Proteomes" id="UP001484097"/>
    </source>
</evidence>
<dbReference type="InterPro" id="IPR003833">
    <property type="entry name" value="CT_C_D"/>
</dbReference>
<keyword evidence="8" id="KW-1185">Reference proteome</keyword>
<accession>A0ABV0IML8</accession>
<feature type="region of interest" description="Disordered" evidence="4">
    <location>
        <begin position="552"/>
        <end position="578"/>
    </location>
</feature>
<feature type="domain" description="Carboxyltransferase" evidence="5">
    <location>
        <begin position="10"/>
        <end position="202"/>
    </location>
</feature>
<dbReference type="InterPro" id="IPR003778">
    <property type="entry name" value="CT_A_B"/>
</dbReference>
<evidence type="ECO:0000313" key="7">
    <source>
        <dbReference type="EMBL" id="MEO9248710.1"/>
    </source>
</evidence>
<dbReference type="Gene3D" id="3.30.1360.40">
    <property type="match status" value="1"/>
</dbReference>
<keyword evidence="2" id="KW-0378">Hydrolase</keyword>
<name>A0ABV0IML8_9MICC</name>
<keyword evidence="3" id="KW-0067">ATP-binding</keyword>
<evidence type="ECO:0000256" key="1">
    <source>
        <dbReference type="ARBA" id="ARBA00022741"/>
    </source>
</evidence>
<evidence type="ECO:0000256" key="2">
    <source>
        <dbReference type="ARBA" id="ARBA00022801"/>
    </source>
</evidence>
<dbReference type="SMART" id="SM00797">
    <property type="entry name" value="AHS2"/>
    <property type="match status" value="1"/>
</dbReference>
<dbReference type="Pfam" id="PF02626">
    <property type="entry name" value="CT_A_B"/>
    <property type="match status" value="1"/>
</dbReference>
<organism evidence="7 8">
    <name type="scientific">Citricoccus nitrophenolicus</name>
    <dbReference type="NCBI Taxonomy" id="863575"/>
    <lineage>
        <taxon>Bacteria</taxon>
        <taxon>Bacillati</taxon>
        <taxon>Actinomycetota</taxon>
        <taxon>Actinomycetes</taxon>
        <taxon>Micrococcales</taxon>
        <taxon>Micrococcaceae</taxon>
        <taxon>Citricoccus</taxon>
    </lineage>
</organism>
<dbReference type="Proteomes" id="UP001484097">
    <property type="component" value="Unassembled WGS sequence"/>
</dbReference>
<dbReference type="InterPro" id="IPR029000">
    <property type="entry name" value="Cyclophilin-like_dom_sf"/>
</dbReference>
<dbReference type="SUPFAM" id="SSF50891">
    <property type="entry name" value="Cyclophilin-like"/>
    <property type="match status" value="2"/>
</dbReference>
<dbReference type="RefSeq" id="WP_347921385.1">
    <property type="nucleotide sequence ID" value="NZ_JBDXMX010000006.1"/>
</dbReference>
<evidence type="ECO:0000259" key="6">
    <source>
        <dbReference type="SMART" id="SM00797"/>
    </source>
</evidence>
<proteinExistence type="predicted"/>
<evidence type="ECO:0000259" key="5">
    <source>
        <dbReference type="SMART" id="SM00796"/>
    </source>
</evidence>
<feature type="compositionally biased region" description="Basic and acidic residues" evidence="4">
    <location>
        <begin position="560"/>
        <end position="578"/>
    </location>
</feature>
<dbReference type="Gene3D" id="2.40.100.10">
    <property type="entry name" value="Cyclophilin-like"/>
    <property type="match status" value="2"/>
</dbReference>